<feature type="domain" description="XdhC Rossmann" evidence="2">
    <location>
        <begin position="88"/>
        <end position="235"/>
    </location>
</feature>
<dbReference type="AlphaFoldDB" id="A0A2T0V5P6"/>
<sequence length="267" mass="29186">MLATLVTCQGSTPREPGARMVITPTECFDTLGGGTFEWQTLEAARSFLSTGKPGFHLETFSLGGRSGQCCGGYVNVLLEVFPGSRVNVAVFGAGHVGGEIVSLCAPLPWQLYWFDSRLDVFTERCRHQPRLEYGTLDDAKTSVATLPPDTHTLVMTHDHDEDYALVAALILRDDIASIGLIGSESKWASFAGRLKRDGYSENRINRVRSPIGRIQNAKLQDKTPYAIALTAVSELLWLADMPPNQESRGLDPHMARTLFAKSPTTSS</sequence>
<evidence type="ECO:0000259" key="2">
    <source>
        <dbReference type="Pfam" id="PF13478"/>
    </source>
</evidence>
<evidence type="ECO:0000313" key="4">
    <source>
        <dbReference type="Proteomes" id="UP000237647"/>
    </source>
</evidence>
<reference evidence="3 4" key="1">
    <citation type="submission" date="2018-03" db="EMBL/GenBank/DDBJ databases">
        <title>Genomic Encyclopedia of Type Strains, Phase III (KMG-III): the genomes of soil and plant-associated and newly described type strains.</title>
        <authorList>
            <person name="Whitman W."/>
        </authorList>
    </citation>
    <scope>NUCLEOTIDE SEQUENCE [LARGE SCALE GENOMIC DNA]</scope>
    <source>
        <strain evidence="3 4">CGMCC 1.12152</strain>
    </source>
</reference>
<name>A0A2T0V5P6_9GAMM</name>
<proteinExistence type="predicted"/>
<dbReference type="InterPro" id="IPR027051">
    <property type="entry name" value="XdhC_Rossmann_dom"/>
</dbReference>
<dbReference type="InterPro" id="IPR003777">
    <property type="entry name" value="XdhC_CoxI"/>
</dbReference>
<protein>
    <submittedName>
        <fullName evidence="3">Molybdenum cofactor sulfurylase</fullName>
    </submittedName>
</protein>
<dbReference type="EMBL" id="PVTK01000002">
    <property type="protein sequence ID" value="PRY65481.1"/>
    <property type="molecule type" value="Genomic_DNA"/>
</dbReference>
<dbReference type="InterPro" id="IPR014308">
    <property type="entry name" value="Xanthine_DH_XdhC"/>
</dbReference>
<evidence type="ECO:0000313" key="3">
    <source>
        <dbReference type="EMBL" id="PRY65481.1"/>
    </source>
</evidence>
<keyword evidence="4" id="KW-1185">Reference proteome</keyword>
<dbReference type="Pfam" id="PF13478">
    <property type="entry name" value="XdhC_C"/>
    <property type="match status" value="1"/>
</dbReference>
<dbReference type="Proteomes" id="UP000237647">
    <property type="component" value="Unassembled WGS sequence"/>
</dbReference>
<gene>
    <name evidence="3" type="ORF">B0H98_1023</name>
</gene>
<organism evidence="3 4">
    <name type="scientific">Vreelandella songnenensis</name>
    <dbReference type="NCBI Taxonomy" id="1176243"/>
    <lineage>
        <taxon>Bacteria</taxon>
        <taxon>Pseudomonadati</taxon>
        <taxon>Pseudomonadota</taxon>
        <taxon>Gammaproteobacteria</taxon>
        <taxon>Oceanospirillales</taxon>
        <taxon>Halomonadaceae</taxon>
        <taxon>Vreelandella</taxon>
    </lineage>
</organism>
<feature type="domain" description="XdhC- CoxI" evidence="1">
    <location>
        <begin position="2"/>
        <end position="59"/>
    </location>
</feature>
<dbReference type="PANTHER" id="PTHR30388:SF6">
    <property type="entry name" value="XANTHINE DEHYDROGENASE SUBUNIT A-RELATED"/>
    <property type="match status" value="1"/>
</dbReference>
<dbReference type="Gene3D" id="3.40.50.720">
    <property type="entry name" value="NAD(P)-binding Rossmann-like Domain"/>
    <property type="match status" value="1"/>
</dbReference>
<comment type="caution">
    <text evidence="3">The sequence shown here is derived from an EMBL/GenBank/DDBJ whole genome shotgun (WGS) entry which is preliminary data.</text>
</comment>
<dbReference type="NCBIfam" id="TIGR02964">
    <property type="entry name" value="xanthine_xdhC"/>
    <property type="match status" value="1"/>
</dbReference>
<evidence type="ECO:0000259" key="1">
    <source>
        <dbReference type="Pfam" id="PF02625"/>
    </source>
</evidence>
<dbReference type="Pfam" id="PF02625">
    <property type="entry name" value="XdhC_CoxI"/>
    <property type="match status" value="1"/>
</dbReference>
<dbReference type="PANTHER" id="PTHR30388">
    <property type="entry name" value="ALDEHYDE OXIDOREDUCTASE MOLYBDENUM COFACTOR ASSEMBLY PROTEIN"/>
    <property type="match status" value="1"/>
</dbReference>
<dbReference type="InterPro" id="IPR052698">
    <property type="entry name" value="MoCofactor_Util/Proc"/>
</dbReference>
<accession>A0A2T0V5P6</accession>